<evidence type="ECO:0000256" key="1">
    <source>
        <dbReference type="SAM" id="MobiDB-lite"/>
    </source>
</evidence>
<dbReference type="Proteomes" id="UP000604825">
    <property type="component" value="Unassembled WGS sequence"/>
</dbReference>
<proteinExistence type="predicted"/>
<gene>
    <name evidence="2" type="ORF">NCGR_LOCUS11544</name>
</gene>
<feature type="compositionally biased region" description="Basic and acidic residues" evidence="1">
    <location>
        <begin position="108"/>
        <end position="117"/>
    </location>
</feature>
<reference evidence="2" key="1">
    <citation type="submission" date="2020-10" db="EMBL/GenBank/DDBJ databases">
        <authorList>
            <person name="Han B."/>
            <person name="Lu T."/>
            <person name="Zhao Q."/>
            <person name="Huang X."/>
            <person name="Zhao Y."/>
        </authorList>
    </citation>
    <scope>NUCLEOTIDE SEQUENCE</scope>
</reference>
<feature type="compositionally biased region" description="Basic and acidic residues" evidence="1">
    <location>
        <begin position="77"/>
        <end position="90"/>
    </location>
</feature>
<feature type="region of interest" description="Disordered" evidence="1">
    <location>
        <begin position="1"/>
        <end position="34"/>
    </location>
</feature>
<feature type="region of interest" description="Disordered" evidence="1">
    <location>
        <begin position="49"/>
        <end position="125"/>
    </location>
</feature>
<organism evidence="2 3">
    <name type="scientific">Miscanthus lutarioriparius</name>
    <dbReference type="NCBI Taxonomy" id="422564"/>
    <lineage>
        <taxon>Eukaryota</taxon>
        <taxon>Viridiplantae</taxon>
        <taxon>Streptophyta</taxon>
        <taxon>Embryophyta</taxon>
        <taxon>Tracheophyta</taxon>
        <taxon>Spermatophyta</taxon>
        <taxon>Magnoliopsida</taxon>
        <taxon>Liliopsida</taxon>
        <taxon>Poales</taxon>
        <taxon>Poaceae</taxon>
        <taxon>PACMAD clade</taxon>
        <taxon>Panicoideae</taxon>
        <taxon>Andropogonodae</taxon>
        <taxon>Andropogoneae</taxon>
        <taxon>Saccharinae</taxon>
        <taxon>Miscanthus</taxon>
    </lineage>
</organism>
<evidence type="ECO:0000313" key="2">
    <source>
        <dbReference type="EMBL" id="CAD6217566.1"/>
    </source>
</evidence>
<comment type="caution">
    <text evidence="2">The sequence shown here is derived from an EMBL/GenBank/DDBJ whole genome shotgun (WGS) entry which is preliminary data.</text>
</comment>
<evidence type="ECO:0000313" key="3">
    <source>
        <dbReference type="Proteomes" id="UP000604825"/>
    </source>
</evidence>
<dbReference type="EMBL" id="CAJGYO010000003">
    <property type="protein sequence ID" value="CAD6217566.1"/>
    <property type="molecule type" value="Genomic_DNA"/>
</dbReference>
<accession>A0A811N317</accession>
<evidence type="ECO:0008006" key="4">
    <source>
        <dbReference type="Google" id="ProtNLM"/>
    </source>
</evidence>
<keyword evidence="3" id="KW-1185">Reference proteome</keyword>
<protein>
    <recommendedName>
        <fullName evidence="4">COX assembly mitochondrial protein</fullName>
    </recommendedName>
</protein>
<dbReference type="OrthoDB" id="771242at2759"/>
<name>A0A811N317_9POAL</name>
<feature type="compositionally biased region" description="Low complexity" evidence="1">
    <location>
        <begin position="24"/>
        <end position="34"/>
    </location>
</feature>
<sequence length="208" mass="21748">MACAAPRGRSGRQRARPGGGAAQGGMEEAGAGALEGELVEVGEIDLAATGSVLGEATQNQPNGRNRWRIFERPGAPGDHEPTEGERDHTPAADLPPPPDSMTGGSGGRGEHESDRDASTALSVPGPCASTHRALVECHRRAARGPLRPEVLCRHLNRALAECVVTACCPDETDAVRTLCGSAGTALKREQCQRARIDLALCLEAHQEP</sequence>
<dbReference type="AlphaFoldDB" id="A0A811N317"/>